<dbReference type="EMBL" id="WXWW01000083">
    <property type="protein sequence ID" value="NAW64614.1"/>
    <property type="molecule type" value="Genomic_DNA"/>
</dbReference>
<accession>A0A7X4W9E3</accession>
<organism evidence="7 8">
    <name type="scientific">Photobacterium halotolerans</name>
    <dbReference type="NCBI Taxonomy" id="265726"/>
    <lineage>
        <taxon>Bacteria</taxon>
        <taxon>Pseudomonadati</taxon>
        <taxon>Pseudomonadota</taxon>
        <taxon>Gammaproteobacteria</taxon>
        <taxon>Vibrionales</taxon>
        <taxon>Vibrionaceae</taxon>
        <taxon>Photobacterium</taxon>
    </lineage>
</organism>
<dbReference type="AlphaFoldDB" id="A0A7X4W9E3"/>
<dbReference type="HAMAP" id="MF_01000">
    <property type="entry name" value="BtuF"/>
    <property type="match status" value="1"/>
</dbReference>
<evidence type="ECO:0000313" key="7">
    <source>
        <dbReference type="EMBL" id="NAW64614.1"/>
    </source>
</evidence>
<feature type="domain" description="Fe/B12 periplasmic-binding" evidence="6">
    <location>
        <begin position="64"/>
        <end position="319"/>
    </location>
</feature>
<dbReference type="NCBIfam" id="NF038402">
    <property type="entry name" value="TroA_like"/>
    <property type="match status" value="1"/>
</dbReference>
<evidence type="ECO:0000256" key="3">
    <source>
        <dbReference type="ARBA" id="ARBA00022764"/>
    </source>
</evidence>
<keyword evidence="4" id="KW-1015">Disulfide bond</keyword>
<feature type="site" description="Important for BtuC binding" evidence="5">
    <location>
        <position position="243"/>
    </location>
</feature>
<dbReference type="CDD" id="cd01144">
    <property type="entry name" value="BtuF"/>
    <property type="match status" value="1"/>
</dbReference>
<evidence type="ECO:0000256" key="4">
    <source>
        <dbReference type="ARBA" id="ARBA00023157"/>
    </source>
</evidence>
<dbReference type="GO" id="GO:0015889">
    <property type="term" value="P:cobalamin transport"/>
    <property type="evidence" value="ECO:0007669"/>
    <property type="project" value="UniProtKB-UniRule"/>
</dbReference>
<dbReference type="InterPro" id="IPR054828">
    <property type="entry name" value="Vit_B12_bind_prot"/>
</dbReference>
<reference evidence="7 8" key="1">
    <citation type="submission" date="2017-05" db="EMBL/GenBank/DDBJ databases">
        <title>High clonality and local adaptation shapes Vibrionaceae linages within an endangered oasis.</title>
        <authorList>
            <person name="Vazquez-Rosas-Landa M."/>
        </authorList>
    </citation>
    <scope>NUCLEOTIDE SEQUENCE [LARGE SCALE GENOMIC DNA]</scope>
    <source>
        <strain evidence="7 8">P46_P4S1P180</strain>
    </source>
</reference>
<keyword evidence="3 5" id="KW-0574">Periplasm</keyword>
<comment type="function">
    <text evidence="5">Part of the ABC transporter complex BtuCDF involved in vitamin B12 import. Binds vitamin B12 and delivers it to the periplasmic surface of BtuC.</text>
</comment>
<comment type="caution">
    <text evidence="5">Lacks conserved residue(s) required for the propagation of feature annotation.</text>
</comment>
<dbReference type="NCBIfam" id="NF002894">
    <property type="entry name" value="PRK03379.1"/>
    <property type="match status" value="1"/>
</dbReference>
<dbReference type="Gene3D" id="3.40.50.1980">
    <property type="entry name" value="Nitrogenase molybdenum iron protein domain"/>
    <property type="match status" value="2"/>
</dbReference>
<dbReference type="GO" id="GO:0071281">
    <property type="term" value="P:cellular response to iron ion"/>
    <property type="evidence" value="ECO:0007669"/>
    <property type="project" value="TreeGrafter"/>
</dbReference>
<evidence type="ECO:0000256" key="1">
    <source>
        <dbReference type="ARBA" id="ARBA00022448"/>
    </source>
</evidence>
<evidence type="ECO:0000313" key="8">
    <source>
        <dbReference type="Proteomes" id="UP000465712"/>
    </source>
</evidence>
<dbReference type="Pfam" id="PF01497">
    <property type="entry name" value="Peripla_BP_2"/>
    <property type="match status" value="1"/>
</dbReference>
<gene>
    <name evidence="5 7" type="primary">btuF</name>
    <name evidence="7" type="ORF">CAG72_05230</name>
</gene>
<keyword evidence="2 5" id="KW-0732">Signal</keyword>
<dbReference type="InterPro" id="IPR002491">
    <property type="entry name" value="ABC_transptr_periplasmic_BD"/>
</dbReference>
<feature type="binding site" evidence="5">
    <location>
        <position position="91"/>
    </location>
    <ligand>
        <name>cyanocob(III)alamin</name>
        <dbReference type="ChEBI" id="CHEBI:17439"/>
    </ligand>
</feature>
<proteinExistence type="inferred from homology"/>
<comment type="subcellular location">
    <subcellularLocation>
        <location evidence="5">Periplasm</location>
    </subcellularLocation>
</comment>
<dbReference type="GO" id="GO:0031419">
    <property type="term" value="F:cobalamin binding"/>
    <property type="evidence" value="ECO:0007669"/>
    <property type="project" value="InterPro"/>
</dbReference>
<comment type="similarity">
    <text evidence="5">Belongs to the BtuF family.</text>
</comment>
<sequence length="320" mass="35170">MGLGGAAKCVYVSDGKSVVNLFRPLVITLLIPLTLVVTTVDGKAAQTEDAQTKKARATDSKPQRIISLAPHTTELAYAAGLGSKLIAASDYSDYPPQALALERVANYRGIKLERILALKPDLVLAWQGGNPPREMAKLEQLGIRIFYSHPATLDAIADSLETLGTFADDPTTANQAASDFRQTMAQLNQQYGHKKPVRYFYQLGISPLMSMSGDNWPSQVFALCGGENIFADSPVAYPQVSKEQVIIRRPEAIFTTHGSAGPDANAFNLWLPWREQLSAVRDQHLYQTQADWLNRPTPRALLAAQEICKQLDEVRESHPQ</sequence>
<dbReference type="InterPro" id="IPR023544">
    <property type="entry name" value="ABC_transptr_vit_B12-bd"/>
</dbReference>
<dbReference type="SUPFAM" id="SSF53807">
    <property type="entry name" value="Helical backbone' metal receptor"/>
    <property type="match status" value="1"/>
</dbReference>
<dbReference type="GO" id="GO:0042597">
    <property type="term" value="C:periplasmic space"/>
    <property type="evidence" value="ECO:0007669"/>
    <property type="project" value="UniProtKB-SubCell"/>
</dbReference>
<feature type="site" description="Important for BtuC binding" evidence="5">
    <location>
        <position position="113"/>
    </location>
</feature>
<protein>
    <recommendedName>
        <fullName evidence="5">Vitamin B12-binding protein</fullName>
    </recommendedName>
</protein>
<dbReference type="PROSITE" id="PS50983">
    <property type="entry name" value="FE_B12_PBP"/>
    <property type="match status" value="1"/>
</dbReference>
<keyword evidence="1 5" id="KW-0813">Transport</keyword>
<dbReference type="Proteomes" id="UP000465712">
    <property type="component" value="Unassembled WGS sequence"/>
</dbReference>
<evidence type="ECO:0000259" key="6">
    <source>
        <dbReference type="PROSITE" id="PS50983"/>
    </source>
</evidence>
<dbReference type="PANTHER" id="PTHR30535">
    <property type="entry name" value="VITAMIN B12-BINDING PROTEIN"/>
    <property type="match status" value="1"/>
</dbReference>
<evidence type="ECO:0000256" key="2">
    <source>
        <dbReference type="ARBA" id="ARBA00022729"/>
    </source>
</evidence>
<dbReference type="PANTHER" id="PTHR30535:SF34">
    <property type="entry name" value="MOLYBDATE-BINDING PROTEIN MOLA"/>
    <property type="match status" value="1"/>
</dbReference>
<dbReference type="InterPro" id="IPR050902">
    <property type="entry name" value="ABC_Transporter_SBP"/>
</dbReference>
<evidence type="ECO:0000256" key="5">
    <source>
        <dbReference type="HAMAP-Rule" id="MF_01000"/>
    </source>
</evidence>
<name>A0A7X4W9E3_9GAMM</name>
<comment type="subunit">
    <text evidence="5">The complex is composed of two ATP-binding proteins (BtuD), two transmembrane proteins (BtuC) and a solute-binding protein (BtuF).</text>
</comment>
<comment type="caution">
    <text evidence="7">The sequence shown here is derived from an EMBL/GenBank/DDBJ whole genome shotgun (WGS) entry which is preliminary data.</text>
</comment>